<sequence length="283" mass="32998">MKPTVSVCIQTYNHEAYIKECLDSILMQQTTFPFEIILGEDESSDGTRDICQAYSEEYPDKIKLFLRSRKDVIYINGNPTGRYNFIENLKACTGKYIALCEGDDYWTDPLKLQKQVDFMEANSEYSGCFHNTNVINEMEANPELKPWRTFTKHDFTLKDTLSVTSLFHTSSFVFKTNALKIPSWFKKVQSGDMALFIIIASQGPLYRIDENMSVYRRNETGITNSIKHIEYHANRIKLFEYFKAFLDGRENEQLKIVSDYHKGQLKKLKKTSLKSKLKQIFKM</sequence>
<dbReference type="Pfam" id="PF00535">
    <property type="entry name" value="Glycos_transf_2"/>
    <property type="match status" value="1"/>
</dbReference>
<evidence type="ECO:0000259" key="1">
    <source>
        <dbReference type="Pfam" id="PF00535"/>
    </source>
</evidence>
<dbReference type="InterPro" id="IPR001173">
    <property type="entry name" value="Glyco_trans_2-like"/>
</dbReference>
<proteinExistence type="predicted"/>
<gene>
    <name evidence="2" type="ORF">JK629_00560</name>
</gene>
<dbReference type="SUPFAM" id="SSF53448">
    <property type="entry name" value="Nucleotide-diphospho-sugar transferases"/>
    <property type="match status" value="1"/>
</dbReference>
<dbReference type="PANTHER" id="PTHR22916:SF3">
    <property type="entry name" value="UDP-GLCNAC:BETAGAL BETA-1,3-N-ACETYLGLUCOSAMINYLTRANSFERASE-LIKE PROTEIN 1"/>
    <property type="match status" value="1"/>
</dbReference>
<evidence type="ECO:0000313" key="3">
    <source>
        <dbReference type="Proteomes" id="UP000629420"/>
    </source>
</evidence>
<accession>A0ABX7DRS5</accession>
<dbReference type="RefSeq" id="WP_202336669.1">
    <property type="nucleotide sequence ID" value="NZ_CP068439.1"/>
</dbReference>
<organism evidence="2 3">
    <name type="scientific">Aequorivita iocasae</name>
    <dbReference type="NCBI Taxonomy" id="2803865"/>
    <lineage>
        <taxon>Bacteria</taxon>
        <taxon>Pseudomonadati</taxon>
        <taxon>Bacteroidota</taxon>
        <taxon>Flavobacteriia</taxon>
        <taxon>Flavobacteriales</taxon>
        <taxon>Flavobacteriaceae</taxon>
        <taxon>Aequorivita</taxon>
    </lineage>
</organism>
<name>A0ABX7DRS5_9FLAO</name>
<feature type="domain" description="Glycosyltransferase 2-like" evidence="1">
    <location>
        <begin position="6"/>
        <end position="131"/>
    </location>
</feature>
<dbReference type="Gene3D" id="3.90.550.10">
    <property type="entry name" value="Spore Coat Polysaccharide Biosynthesis Protein SpsA, Chain A"/>
    <property type="match status" value="1"/>
</dbReference>
<keyword evidence="3" id="KW-1185">Reference proteome</keyword>
<reference evidence="2 3" key="1">
    <citation type="submission" date="2021-01" db="EMBL/GenBank/DDBJ databases">
        <title>Aequorivita sp. strain KX20305, a bacterium isolated from the sediment collected at a cold seep field in South China Sea.</title>
        <authorList>
            <person name="Zhang H."/>
            <person name="Li C."/>
        </authorList>
    </citation>
    <scope>NUCLEOTIDE SEQUENCE [LARGE SCALE GENOMIC DNA]</scope>
    <source>
        <strain evidence="2 3">KX20305</strain>
    </source>
</reference>
<dbReference type="Proteomes" id="UP000629420">
    <property type="component" value="Chromosome"/>
</dbReference>
<dbReference type="PANTHER" id="PTHR22916">
    <property type="entry name" value="GLYCOSYLTRANSFERASE"/>
    <property type="match status" value="1"/>
</dbReference>
<dbReference type="InterPro" id="IPR029044">
    <property type="entry name" value="Nucleotide-diphossugar_trans"/>
</dbReference>
<evidence type="ECO:0000313" key="2">
    <source>
        <dbReference type="EMBL" id="QQX76799.1"/>
    </source>
</evidence>
<protein>
    <submittedName>
        <fullName evidence="2">Glycosyltransferase</fullName>
    </submittedName>
</protein>
<dbReference type="EMBL" id="CP068439">
    <property type="protein sequence ID" value="QQX76799.1"/>
    <property type="molecule type" value="Genomic_DNA"/>
</dbReference>